<organism evidence="3 4">
    <name type="scientific">Desulforamulus aeronauticus DSM 10349</name>
    <dbReference type="NCBI Taxonomy" id="1121421"/>
    <lineage>
        <taxon>Bacteria</taxon>
        <taxon>Bacillati</taxon>
        <taxon>Bacillota</taxon>
        <taxon>Clostridia</taxon>
        <taxon>Eubacteriales</taxon>
        <taxon>Peptococcaceae</taxon>
        <taxon>Desulforamulus</taxon>
    </lineage>
</organism>
<sequence>MKKILSLFLTGLLVFGLAVSTLAAPINQATFYLNQSYYLVNNSQQSMDAAPFIQNNRTYVPIRYLSYACGLTDQDVQWDEVFQTVKLSQGDKILQLQVSIDQAIINDFVYDLDVAPVIRHGRTYLPARFIAEAFDYKVAWDEHNRTVSITPPK</sequence>
<dbReference type="RefSeq" id="WP_072911085.1">
    <property type="nucleotide sequence ID" value="NZ_FRAR01000007.1"/>
</dbReference>
<dbReference type="Gene3D" id="3.30.457.10">
    <property type="entry name" value="Copper amine oxidase-like, N-terminal domain"/>
    <property type="match status" value="2"/>
</dbReference>
<feature type="domain" description="Copper amine oxidase-like N-terminal" evidence="2">
    <location>
        <begin position="40"/>
        <end position="149"/>
    </location>
</feature>
<evidence type="ECO:0000259" key="2">
    <source>
        <dbReference type="Pfam" id="PF07833"/>
    </source>
</evidence>
<dbReference type="InterPro" id="IPR012854">
    <property type="entry name" value="Cu_amine_oxidase-like_N"/>
</dbReference>
<keyword evidence="4" id="KW-1185">Reference proteome</keyword>
<evidence type="ECO:0000313" key="3">
    <source>
        <dbReference type="EMBL" id="SHK12653.1"/>
    </source>
</evidence>
<evidence type="ECO:0000313" key="4">
    <source>
        <dbReference type="Proteomes" id="UP000183997"/>
    </source>
</evidence>
<dbReference type="Pfam" id="PF07833">
    <property type="entry name" value="Cu_amine_oxidN1"/>
    <property type="match status" value="1"/>
</dbReference>
<feature type="signal peptide" evidence="1">
    <location>
        <begin position="1"/>
        <end position="23"/>
    </location>
</feature>
<reference evidence="4" key="1">
    <citation type="submission" date="2016-11" db="EMBL/GenBank/DDBJ databases">
        <authorList>
            <person name="Varghese N."/>
            <person name="Submissions S."/>
        </authorList>
    </citation>
    <scope>NUCLEOTIDE SEQUENCE [LARGE SCALE GENOMIC DNA]</scope>
    <source>
        <strain evidence="4">DSM 10349</strain>
    </source>
</reference>
<dbReference type="AlphaFoldDB" id="A0A1M6PXF3"/>
<keyword evidence="1" id="KW-0732">Signal</keyword>
<protein>
    <submittedName>
        <fullName evidence="3">Copper amine oxidase N-terminal domain-containing protein</fullName>
    </submittedName>
</protein>
<gene>
    <name evidence="3" type="ORF">SAMN02745123_00776</name>
</gene>
<dbReference type="Proteomes" id="UP000183997">
    <property type="component" value="Unassembled WGS sequence"/>
</dbReference>
<proteinExistence type="predicted"/>
<dbReference type="EMBL" id="FRAR01000007">
    <property type="protein sequence ID" value="SHK12653.1"/>
    <property type="molecule type" value="Genomic_DNA"/>
</dbReference>
<dbReference type="STRING" id="1121421.SAMN02745123_00776"/>
<dbReference type="InterPro" id="IPR036582">
    <property type="entry name" value="Mao_N_sf"/>
</dbReference>
<feature type="chain" id="PRO_5013065067" evidence="1">
    <location>
        <begin position="24"/>
        <end position="153"/>
    </location>
</feature>
<dbReference type="SUPFAM" id="SSF55383">
    <property type="entry name" value="Copper amine oxidase, domain N"/>
    <property type="match status" value="2"/>
</dbReference>
<name>A0A1M6PXF3_9FIRM</name>
<accession>A0A1M6PXF3</accession>
<evidence type="ECO:0000256" key="1">
    <source>
        <dbReference type="SAM" id="SignalP"/>
    </source>
</evidence>
<dbReference type="OrthoDB" id="9816096at2"/>